<evidence type="ECO:0000313" key="3">
    <source>
        <dbReference type="Proteomes" id="UP001266305"/>
    </source>
</evidence>
<feature type="compositionally biased region" description="Polar residues" evidence="1">
    <location>
        <begin position="54"/>
        <end position="65"/>
    </location>
</feature>
<comment type="caution">
    <text evidence="2">The sequence shown here is derived from an EMBL/GenBank/DDBJ whole genome shotgun (WGS) entry which is preliminary data.</text>
</comment>
<dbReference type="EMBL" id="JASSZA010000008">
    <property type="protein sequence ID" value="KAK2103814.1"/>
    <property type="molecule type" value="Genomic_DNA"/>
</dbReference>
<dbReference type="Proteomes" id="UP001266305">
    <property type="component" value="Unassembled WGS sequence"/>
</dbReference>
<accession>A0ABQ9V368</accession>
<feature type="region of interest" description="Disordered" evidence="1">
    <location>
        <begin position="32"/>
        <end position="78"/>
    </location>
</feature>
<name>A0ABQ9V368_SAGOE</name>
<organism evidence="2 3">
    <name type="scientific">Saguinus oedipus</name>
    <name type="common">Cotton-top tamarin</name>
    <name type="synonym">Oedipomidas oedipus</name>
    <dbReference type="NCBI Taxonomy" id="9490"/>
    <lineage>
        <taxon>Eukaryota</taxon>
        <taxon>Metazoa</taxon>
        <taxon>Chordata</taxon>
        <taxon>Craniata</taxon>
        <taxon>Vertebrata</taxon>
        <taxon>Euteleostomi</taxon>
        <taxon>Mammalia</taxon>
        <taxon>Eutheria</taxon>
        <taxon>Euarchontoglires</taxon>
        <taxon>Primates</taxon>
        <taxon>Haplorrhini</taxon>
        <taxon>Platyrrhini</taxon>
        <taxon>Cebidae</taxon>
        <taxon>Callitrichinae</taxon>
        <taxon>Saguinus</taxon>
    </lineage>
</organism>
<reference evidence="2 3" key="1">
    <citation type="submission" date="2023-05" db="EMBL/GenBank/DDBJ databases">
        <title>B98-5 Cell Line De Novo Hybrid Assembly: An Optical Mapping Approach.</title>
        <authorList>
            <person name="Kananen K."/>
            <person name="Auerbach J.A."/>
            <person name="Kautto E."/>
            <person name="Blachly J.S."/>
        </authorList>
    </citation>
    <scope>NUCLEOTIDE SEQUENCE [LARGE SCALE GENOMIC DNA]</scope>
    <source>
        <strain evidence="2">B95-8</strain>
        <tissue evidence="2">Cell line</tissue>
    </source>
</reference>
<dbReference type="Pfam" id="PF15185">
    <property type="entry name" value="BMF"/>
    <property type="match status" value="1"/>
</dbReference>
<sequence length="114" mass="12302">MDGGILCSPGFSGPKSSSPDASLLFVFIPLSTENPVERPPPSPPALADKERTKTASSSTPNSPQASPGKWYLCGQGTSPNLHQQNRNRVWWQVLLFLHNLALNGEENRHGAGPR</sequence>
<keyword evidence="3" id="KW-1185">Reference proteome</keyword>
<evidence type="ECO:0000256" key="1">
    <source>
        <dbReference type="SAM" id="MobiDB-lite"/>
    </source>
</evidence>
<proteinExistence type="predicted"/>
<protein>
    <submittedName>
        <fullName evidence="2">Uncharacterized protein</fullName>
    </submittedName>
</protein>
<evidence type="ECO:0000313" key="2">
    <source>
        <dbReference type="EMBL" id="KAK2103814.1"/>
    </source>
</evidence>
<dbReference type="InterPro" id="IPR028192">
    <property type="entry name" value="BMF"/>
</dbReference>
<gene>
    <name evidence="2" type="ORF">P7K49_017670</name>
</gene>